<feature type="domain" description="Thyroglobulin type-1" evidence="6">
    <location>
        <begin position="113"/>
        <end position="185"/>
    </location>
</feature>
<evidence type="ECO:0000313" key="7">
    <source>
        <dbReference type="Proteomes" id="UP000504635"/>
    </source>
</evidence>
<dbReference type="AlphaFoldDB" id="A0A6J2XHA5"/>
<dbReference type="SMART" id="SM00211">
    <property type="entry name" value="TY"/>
    <property type="match status" value="3"/>
</dbReference>
<evidence type="ECO:0000313" key="8">
    <source>
        <dbReference type="RefSeq" id="XP_030750657.1"/>
    </source>
</evidence>
<dbReference type="Gene3D" id="4.10.800.10">
    <property type="entry name" value="Thyroglobulin type-1"/>
    <property type="match status" value="4"/>
</dbReference>
<dbReference type="KEGG" id="soy:115878327"/>
<name>A0A6J2XHA5_SITOR</name>
<feature type="domain" description="Thyroglobulin type-1" evidence="6">
    <location>
        <begin position="337"/>
        <end position="401"/>
    </location>
</feature>
<gene>
    <name evidence="8" type="primary">LOC115878327</name>
</gene>
<dbReference type="SUPFAM" id="SSF57610">
    <property type="entry name" value="Thyroglobulin type-1 domain"/>
    <property type="match status" value="4"/>
</dbReference>
<proteinExistence type="predicted"/>
<dbReference type="InterPro" id="IPR009030">
    <property type="entry name" value="Growth_fac_rcpt_cys_sf"/>
</dbReference>
<evidence type="ECO:0000256" key="2">
    <source>
        <dbReference type="ARBA" id="ARBA00022525"/>
    </source>
</evidence>
<keyword evidence="7" id="KW-1185">Reference proteome</keyword>
<keyword evidence="3" id="KW-1015">Disulfide bond</keyword>
<dbReference type="OrthoDB" id="1725934at2759"/>
<keyword evidence="5" id="KW-0732">Signal</keyword>
<evidence type="ECO:0000256" key="5">
    <source>
        <dbReference type="SAM" id="SignalP"/>
    </source>
</evidence>
<comment type="subcellular location">
    <subcellularLocation>
        <location evidence="1">Secreted</location>
    </subcellularLocation>
</comment>
<feature type="signal peptide" evidence="5">
    <location>
        <begin position="1"/>
        <end position="20"/>
    </location>
</feature>
<dbReference type="SUPFAM" id="SSF57184">
    <property type="entry name" value="Growth factor receptor domain"/>
    <property type="match status" value="1"/>
</dbReference>
<dbReference type="InParanoid" id="A0A6J2XHA5"/>
<protein>
    <submittedName>
        <fullName evidence="8">Uncharacterized protein LOC115878327</fullName>
    </submittedName>
</protein>
<dbReference type="InterPro" id="IPR036857">
    <property type="entry name" value="Thyroglobulin_1_sf"/>
</dbReference>
<organism evidence="7 8">
    <name type="scientific">Sitophilus oryzae</name>
    <name type="common">Rice weevil</name>
    <name type="synonym">Curculio oryzae</name>
    <dbReference type="NCBI Taxonomy" id="7048"/>
    <lineage>
        <taxon>Eukaryota</taxon>
        <taxon>Metazoa</taxon>
        <taxon>Ecdysozoa</taxon>
        <taxon>Arthropoda</taxon>
        <taxon>Hexapoda</taxon>
        <taxon>Insecta</taxon>
        <taxon>Pterygota</taxon>
        <taxon>Neoptera</taxon>
        <taxon>Endopterygota</taxon>
        <taxon>Coleoptera</taxon>
        <taxon>Polyphaga</taxon>
        <taxon>Cucujiformia</taxon>
        <taxon>Curculionidae</taxon>
        <taxon>Dryophthorinae</taxon>
        <taxon>Sitophilus</taxon>
    </lineage>
</organism>
<dbReference type="Pfam" id="PF00086">
    <property type="entry name" value="Thyroglobulin_1"/>
    <property type="match status" value="3"/>
</dbReference>
<evidence type="ECO:0000256" key="1">
    <source>
        <dbReference type="ARBA" id="ARBA00004613"/>
    </source>
</evidence>
<dbReference type="RefSeq" id="XP_030750657.1">
    <property type="nucleotide sequence ID" value="XM_030894797.1"/>
</dbReference>
<feature type="chain" id="PRO_5026696185" evidence="5">
    <location>
        <begin position="21"/>
        <end position="403"/>
    </location>
</feature>
<dbReference type="InterPro" id="IPR000716">
    <property type="entry name" value="Thyroglobulin_1"/>
</dbReference>
<comment type="caution">
    <text evidence="4">Lacks conserved residue(s) required for the propagation of feature annotation.</text>
</comment>
<evidence type="ECO:0000259" key="6">
    <source>
        <dbReference type="PROSITE" id="PS51162"/>
    </source>
</evidence>
<accession>A0A6J2XHA5</accession>
<evidence type="ECO:0000256" key="3">
    <source>
        <dbReference type="ARBA" id="ARBA00023157"/>
    </source>
</evidence>
<dbReference type="GeneID" id="115878327"/>
<evidence type="ECO:0000256" key="4">
    <source>
        <dbReference type="PROSITE-ProRule" id="PRU00500"/>
    </source>
</evidence>
<dbReference type="GO" id="GO:0005576">
    <property type="term" value="C:extracellular region"/>
    <property type="evidence" value="ECO:0007669"/>
    <property type="project" value="UniProtKB-SubCell"/>
</dbReference>
<dbReference type="Proteomes" id="UP000504635">
    <property type="component" value="Unplaced"/>
</dbReference>
<sequence length="403" mass="44382">MDRVSLCLCFILGTIYLSNSVGDEDIRCTTSSCSSATCDDIPEKCTRNITNPGTYMLSPDICNCCEYCLANLDENEACSVGDPSNGKHTSICGPGLSCLTVDGETDGTCQKMTTTCMNEQKSYDGRKKNGTLGQMETKPSCDEDGLYSAYKCIPGEICYCTASNGSRIFGQADYSTMSNYMNCDCSKKYYAGVDMIGRELGPHEHFRCSSNGDYDKLQCINEKCLCVDTSDGAPTYPTKSLVNITKISTDTLSCYTSKKVGEYYKTCESKYMDVYKKVQEYKAQGYNQVIGYEYPNCDLDGTYAPVQQNKTHKYCVDIEGNILTAVSKSSSGTLATSMNCKCIRSNLMSSTVDKPACLENGNYNPIQCRRGFCRCVDTDGNQYCVSGVCEYDESKKNTMKCTK</sequence>
<reference evidence="8" key="1">
    <citation type="submission" date="2025-08" db="UniProtKB">
        <authorList>
            <consortium name="RefSeq"/>
        </authorList>
    </citation>
    <scope>IDENTIFICATION</scope>
    <source>
        <tissue evidence="8">Gonads</tissue>
    </source>
</reference>
<keyword evidence="2" id="KW-0964">Secreted</keyword>
<dbReference type="PROSITE" id="PS51162">
    <property type="entry name" value="THYROGLOBULIN_1_2"/>
    <property type="match status" value="2"/>
</dbReference>